<keyword evidence="2 4" id="KW-0732">Signal</keyword>
<feature type="signal peptide" evidence="4">
    <location>
        <begin position="1"/>
        <end position="23"/>
    </location>
</feature>
<dbReference type="InterPro" id="IPR011013">
    <property type="entry name" value="Gal_mutarotase_sf_dom"/>
</dbReference>
<feature type="domain" description="Polysaccharide lyase family 8 C-terminal" evidence="6">
    <location>
        <begin position="676"/>
        <end position="747"/>
    </location>
</feature>
<keyword evidence="9" id="KW-1185">Reference proteome</keyword>
<dbReference type="EMBL" id="NBII01000002">
    <property type="protein sequence ID" value="PAV22417.1"/>
    <property type="molecule type" value="Genomic_DNA"/>
</dbReference>
<dbReference type="InterPro" id="IPR011071">
    <property type="entry name" value="Lyase_8-like_C"/>
</dbReference>
<dbReference type="Gene3D" id="1.50.10.100">
    <property type="entry name" value="Chondroitin AC/alginate lyase"/>
    <property type="match status" value="1"/>
</dbReference>
<dbReference type="PANTHER" id="PTHR38481">
    <property type="entry name" value="HYALURONATE LYASE"/>
    <property type="match status" value="1"/>
</dbReference>
<feature type="domain" description="Polysaccharide lyase 8 N-terminal alpha-helical" evidence="7">
    <location>
        <begin position="86"/>
        <end position="333"/>
    </location>
</feature>
<dbReference type="InterPro" id="IPR038970">
    <property type="entry name" value="Lyase_8"/>
</dbReference>
<dbReference type="Proteomes" id="UP000217199">
    <property type="component" value="Unassembled WGS sequence"/>
</dbReference>
<dbReference type="GO" id="GO:0005975">
    <property type="term" value="P:carbohydrate metabolic process"/>
    <property type="evidence" value="ECO:0007669"/>
    <property type="project" value="InterPro"/>
</dbReference>
<reference evidence="8 9" key="1">
    <citation type="journal article" date="2017" name="Mol. Ecol.">
        <title>Comparative and population genomic landscape of Phellinus noxius: A hypervariable fungus causing root rot in trees.</title>
        <authorList>
            <person name="Chung C.L."/>
            <person name="Lee T.J."/>
            <person name="Akiba M."/>
            <person name="Lee H.H."/>
            <person name="Kuo T.H."/>
            <person name="Liu D."/>
            <person name="Ke H.M."/>
            <person name="Yokoi T."/>
            <person name="Roa M.B."/>
            <person name="Lu M.J."/>
            <person name="Chang Y.Y."/>
            <person name="Ann P.J."/>
            <person name="Tsai J.N."/>
            <person name="Chen C.Y."/>
            <person name="Tzean S.S."/>
            <person name="Ota Y."/>
            <person name="Hattori T."/>
            <person name="Sahashi N."/>
            <person name="Liou R.F."/>
            <person name="Kikuchi T."/>
            <person name="Tsai I.J."/>
        </authorList>
    </citation>
    <scope>NUCLEOTIDE SEQUENCE [LARGE SCALE GENOMIC DNA]</scope>
    <source>
        <strain evidence="8 9">FFPRI411160</strain>
    </source>
</reference>
<gene>
    <name evidence="8" type="ORF">PNOK_0237400</name>
</gene>
<proteinExistence type="inferred from homology"/>
<name>A0A286US66_9AGAM</name>
<evidence type="ECO:0000313" key="8">
    <source>
        <dbReference type="EMBL" id="PAV22417.1"/>
    </source>
</evidence>
<sequence>MIPSPPLVTLFFAFSLSLTQTYARLSTCVSSSATATAITTSTSAAPPVQTSDSSVIDDITTIYNRRVNNIVSSATKASSVGAWLSTLQPDGSWPASEVDYTSGCDAQRANWPAENHWTRLVTLAAAFHGGFKNADQWNNNATLGSAISLAMDYWFSNDFTNIHCLDAGGTDQCPCGTPGFWNTNWFSNIIGVPKLVSQTCLLLNSTLTNTQYSNCTNILGRSFDTFNRQLVGISSLTGANALDVGSIGADFGTISFNATAVTEAYQRVHNEVILQQAVAADGIRPDGSFGQHDGVIYNGNYGKDYTNDVLSLEMAAGGTQFGANSEQQDAFTTLAEGNTWMIYRNIETNVLHWDFSVIGRMLTFPVADSQASENTKMNITQFRILGELWNSDTLLDVFNTLNSKDTSANSGSLSGTRVFYDNDFIVQRGDDYVVSVRMFSNRTRNSECINTQNPFGFHLSDGTVYNHLTGSEYEDIPGAWDWNLIPGITVDYNATELSCGDTSFRGIESFVGGATDSEIGLGAMRYTNPLTKSLSWQKAWFLLDGGVQHVMINSINSSTDAPVFSVLDQRRHISDIIVDGNTVTSGNFTNATSLWHGNIGYTFSSDSPIELNIDSGNRTGNWSTIGISTQPAPTVDFFKAWISHPDLSAPISYSTFLAVDQADFADQVNEREIIDIRNDKDVSAILDVDSGVAMFVFWNSEGGNVTVPSLCDSVAPVSVATDRGLLVILDLDSWNMTVSDPTQTTSVAQVNLALGDGQIPDGWTGERSISKSVELPSGLSNGSSITQFLFTS</sequence>
<dbReference type="SUPFAM" id="SSF74650">
    <property type="entry name" value="Galactose mutarotase-like"/>
    <property type="match status" value="1"/>
</dbReference>
<protein>
    <submittedName>
        <fullName evidence="8">Polysaccharide lyase family 8</fullName>
    </submittedName>
</protein>
<evidence type="ECO:0000256" key="3">
    <source>
        <dbReference type="ARBA" id="ARBA00023239"/>
    </source>
</evidence>
<dbReference type="InterPro" id="IPR004103">
    <property type="entry name" value="Lyase_8_C"/>
</dbReference>
<dbReference type="Gene3D" id="2.60.220.10">
    <property type="entry name" value="Polysaccharide lyase family 8-like, C-terminal"/>
    <property type="match status" value="1"/>
</dbReference>
<organism evidence="8 9">
    <name type="scientific">Pyrrhoderma noxium</name>
    <dbReference type="NCBI Taxonomy" id="2282107"/>
    <lineage>
        <taxon>Eukaryota</taxon>
        <taxon>Fungi</taxon>
        <taxon>Dikarya</taxon>
        <taxon>Basidiomycota</taxon>
        <taxon>Agaricomycotina</taxon>
        <taxon>Agaricomycetes</taxon>
        <taxon>Hymenochaetales</taxon>
        <taxon>Hymenochaetaceae</taxon>
        <taxon>Pyrrhoderma</taxon>
    </lineage>
</organism>
<accession>A0A286US66</accession>
<comment type="similarity">
    <text evidence="1">Belongs to the polysaccharide lyase 8 family.</text>
</comment>
<dbReference type="OrthoDB" id="5980780at2759"/>
<evidence type="ECO:0000256" key="2">
    <source>
        <dbReference type="ARBA" id="ARBA00022729"/>
    </source>
</evidence>
<comment type="caution">
    <text evidence="8">The sequence shown here is derived from an EMBL/GenBank/DDBJ whole genome shotgun (WGS) entry which is preliminary data.</text>
</comment>
<dbReference type="Pfam" id="PF02884">
    <property type="entry name" value="Lyase_8_C"/>
    <property type="match status" value="1"/>
</dbReference>
<evidence type="ECO:0000313" key="9">
    <source>
        <dbReference type="Proteomes" id="UP000217199"/>
    </source>
</evidence>
<feature type="chain" id="PRO_5013816932" evidence="4">
    <location>
        <begin position="24"/>
        <end position="792"/>
    </location>
</feature>
<evidence type="ECO:0000259" key="5">
    <source>
        <dbReference type="Pfam" id="PF02278"/>
    </source>
</evidence>
<feature type="domain" description="Polysaccharide lyase family 8 central" evidence="5">
    <location>
        <begin position="417"/>
        <end position="654"/>
    </location>
</feature>
<evidence type="ECO:0000259" key="7">
    <source>
        <dbReference type="Pfam" id="PF08124"/>
    </source>
</evidence>
<dbReference type="Pfam" id="PF02278">
    <property type="entry name" value="Lyase_8"/>
    <property type="match status" value="1"/>
</dbReference>
<keyword evidence="3 8" id="KW-0456">Lyase</keyword>
<evidence type="ECO:0000259" key="6">
    <source>
        <dbReference type="Pfam" id="PF02884"/>
    </source>
</evidence>
<dbReference type="InterPro" id="IPR003159">
    <property type="entry name" value="Lyase_8_central_dom"/>
</dbReference>
<dbReference type="SUPFAM" id="SSF48230">
    <property type="entry name" value="Chondroitin AC/alginate lyase"/>
    <property type="match status" value="1"/>
</dbReference>
<dbReference type="Gene3D" id="2.70.98.10">
    <property type="match status" value="1"/>
</dbReference>
<evidence type="ECO:0000256" key="4">
    <source>
        <dbReference type="SAM" id="SignalP"/>
    </source>
</evidence>
<dbReference type="SUPFAM" id="SSF49863">
    <property type="entry name" value="Hyaluronate lyase-like, C-terminal domain"/>
    <property type="match status" value="1"/>
</dbReference>
<dbReference type="InterPro" id="IPR012970">
    <property type="entry name" value="Lyase_8_alpha_N"/>
</dbReference>
<dbReference type="GO" id="GO:0005576">
    <property type="term" value="C:extracellular region"/>
    <property type="evidence" value="ECO:0007669"/>
    <property type="project" value="InterPro"/>
</dbReference>
<dbReference type="AlphaFoldDB" id="A0A286US66"/>
<dbReference type="InterPro" id="IPR008929">
    <property type="entry name" value="Chondroitin_lyas"/>
</dbReference>
<dbReference type="InterPro" id="IPR014718">
    <property type="entry name" value="GH-type_carb-bd"/>
</dbReference>
<dbReference type="Pfam" id="PF08124">
    <property type="entry name" value="Lyase_8_N"/>
    <property type="match status" value="1"/>
</dbReference>
<dbReference type="PANTHER" id="PTHR38481:SF1">
    <property type="entry name" value="HYALURONATE LYASE"/>
    <property type="match status" value="1"/>
</dbReference>
<evidence type="ECO:0000256" key="1">
    <source>
        <dbReference type="ARBA" id="ARBA00006699"/>
    </source>
</evidence>
<dbReference type="GO" id="GO:0016837">
    <property type="term" value="F:carbon-oxygen lyase activity, acting on polysaccharides"/>
    <property type="evidence" value="ECO:0007669"/>
    <property type="project" value="UniProtKB-ARBA"/>
</dbReference>
<dbReference type="GO" id="GO:0030246">
    <property type="term" value="F:carbohydrate binding"/>
    <property type="evidence" value="ECO:0007669"/>
    <property type="project" value="InterPro"/>
</dbReference>
<dbReference type="InParanoid" id="A0A286US66"/>